<dbReference type="InterPro" id="IPR022385">
    <property type="entry name" value="Rhs_assc_core"/>
</dbReference>
<proteinExistence type="predicted"/>
<evidence type="ECO:0000313" key="5">
    <source>
        <dbReference type="Proteomes" id="UP000256405"/>
    </source>
</evidence>
<feature type="chain" id="PRO_5017720795" evidence="2">
    <location>
        <begin position="21"/>
        <end position="1447"/>
    </location>
</feature>
<evidence type="ECO:0000259" key="3">
    <source>
        <dbReference type="Pfam" id="PF20041"/>
    </source>
</evidence>
<protein>
    <submittedName>
        <fullName evidence="4">RHS repeat-associated protein</fullName>
    </submittedName>
</protein>
<dbReference type="Gene3D" id="2.180.10.10">
    <property type="entry name" value="RHS repeat-associated core"/>
    <property type="match status" value="2"/>
</dbReference>
<sequence>MIRKIQLSVIYLLVGGWASAQTLAPSPGSNFTRKETVYVSGQTTDAQVLSLPIGSKSTTFQYADGLGRPIQSVSRQASPLQNDLVAPVIYDIKGRVSTQYLPYRITSTTGAFRSSAVSEQASFYTSPPTGVTGDSRPLSSSTYEDSPLDRVLQSTKVGTDFSNKYHGAKSLVNDASVVRKWDIVSGLPRSTATYVAGSLALVESFDEVGLLTREYSDWLGRKVLSQVQATSTTWLSTYYVYNDYNELLFIIPPSSAATFTPDAAHSNMWHFRYEYDELGREIGSKAPAAEWVYTIYDRWDRPVLTQDGIQRAMANPEWNFVKYDAHNRPVIVGTFASSSTRATLTTNVGASTGRFETQNTTAVGYSLNATFPASATEANILTIAYYDDYSFRSNTGWSNNNALYAFQAVSGFTPAANETAVKGLATGSKSRSQGTSIAWQYAVTYYDQYYQPIQTIASHQLGGTVRATSQYAFSGETEKVRTAYSYTGGNKTINRRFTYDHAGRPLKTYHQIDSEEEVLLSQYQYNELGEAIDVIHHSRNEGSTFLYKSTLKSTVQGWTDEILYRFSDNQVVFKEKLDYQKSNGASNTVKHNGLITSQKWHHYGAVPEELYNYSYNTPQQLTASVYQSKPATAWISNGLYNENNITYSSNGNITALARNRSNAGTAVQTDNLAYTYSGNRLTAVTDNAPTTYKAEGFTDGNPSGTDYQYNVNGFLISDTNKGITAITYTYQDLPSQVNFGSNTIKYTYDAGGALMNVTYQGTGGFPNKTVHYVGELVFEGTVLQDINHELGRVLANNGNKYQYYLTDHLGNSRVVLQEDPAAFTSLAGLEPRDMSEESQQFIGYEEVVRISADMLNHTEGSESSFAMRLSGGNGENIGLAKSVSVMTGDTVRMEVFGKYLDIGEAKRNPAVMAVLMAITAADPVAMGIDGALTASAKMIGTESVGMAGLLTSSKDVGDAPPAFLNYLFFDREMNYKYGGFVQMTNSAREDGTNVPHEKLAQEVVAEEPGYFYIYLSNESQTGSEAFFDDFSIMTSESYVVQQTDYYTYGMIAKNWTRIGEKATKDLFQGKTYEDLTKWYDFHARQYDAALGRWFGVDPQNQFASPYLAMGNNPVMMVDPDGEFAAFLPILAIAAKAAVIGAGVGAATYAASTAITGQSWNWNQLGSQMFRGAALGGLTAGLGAGFSAGLNAAGVGVQASNFIGGALASFSGNLAGGGMPQAAGQWAGALGGAFLAGQAMANNNPLNLSQGFDKTAKIYGSIGVNHDYISLPTHHIESLRMFNVADWHKLFSGGMNPVVAGIYSGNQAFANHPVTQAGVFAAGFLLPAIRVGQLGNVAKTGLSNAQLVQKAATLAERTIGGTGGVAGTAKHVYAKNLLSRYQSIYGNRGLSVGSNYFNGPTGKGFLDVVNHNTKTIFDFKFGKAVMSNAQYMKYSNSFPGYTIQIIKP</sequence>
<reference evidence="4 5" key="1">
    <citation type="submission" date="2018-08" db="EMBL/GenBank/DDBJ databases">
        <title>Genomic Encyclopedia of Archaeal and Bacterial Type Strains, Phase II (KMG-II): from individual species to whole genera.</title>
        <authorList>
            <person name="Goeker M."/>
        </authorList>
    </citation>
    <scope>NUCLEOTIDE SEQUENCE [LARGE SCALE GENOMIC DNA]</scope>
    <source>
        <strain evidence="4 5">DSM 15986</strain>
    </source>
</reference>
<comment type="caution">
    <text evidence="4">The sequence shown here is derived from an EMBL/GenBank/DDBJ whole genome shotgun (WGS) entry which is preliminary data.</text>
</comment>
<organism evidence="4 5">
    <name type="scientific">Algoriphagus antarcticus</name>
    <dbReference type="NCBI Taxonomy" id="238540"/>
    <lineage>
        <taxon>Bacteria</taxon>
        <taxon>Pseudomonadati</taxon>
        <taxon>Bacteroidota</taxon>
        <taxon>Cytophagia</taxon>
        <taxon>Cytophagales</taxon>
        <taxon>Cyclobacteriaceae</taxon>
        <taxon>Algoriphagus</taxon>
    </lineage>
</organism>
<dbReference type="InterPro" id="IPR045619">
    <property type="entry name" value="DUF6443"/>
</dbReference>
<dbReference type="Pfam" id="PF20041">
    <property type="entry name" value="DUF6443"/>
    <property type="match status" value="1"/>
</dbReference>
<dbReference type="NCBIfam" id="TIGR03696">
    <property type="entry name" value="Rhs_assc_core"/>
    <property type="match status" value="1"/>
</dbReference>
<evidence type="ECO:0000313" key="4">
    <source>
        <dbReference type="EMBL" id="REG78506.1"/>
    </source>
</evidence>
<dbReference type="EMBL" id="QUNF01000033">
    <property type="protein sequence ID" value="REG78506.1"/>
    <property type="molecule type" value="Genomic_DNA"/>
</dbReference>
<dbReference type="InterPro" id="IPR050708">
    <property type="entry name" value="T6SS_VgrG/RHS"/>
</dbReference>
<keyword evidence="2" id="KW-0732">Signal</keyword>
<feature type="domain" description="DUF6443" evidence="3">
    <location>
        <begin position="39"/>
        <end position="167"/>
    </location>
</feature>
<gene>
    <name evidence="4" type="ORF">C8N25_13340</name>
</gene>
<accession>A0A3E0D783</accession>
<evidence type="ECO:0000256" key="1">
    <source>
        <dbReference type="SAM" id="MobiDB-lite"/>
    </source>
</evidence>
<evidence type="ECO:0000256" key="2">
    <source>
        <dbReference type="SAM" id="SignalP"/>
    </source>
</evidence>
<keyword evidence="5" id="KW-1185">Reference proteome</keyword>
<dbReference type="PANTHER" id="PTHR32305:SF15">
    <property type="entry name" value="PROTEIN RHSA-RELATED"/>
    <property type="match status" value="1"/>
</dbReference>
<feature type="signal peptide" evidence="2">
    <location>
        <begin position="1"/>
        <end position="20"/>
    </location>
</feature>
<name>A0A3E0D783_9BACT</name>
<feature type="region of interest" description="Disordered" evidence="1">
    <location>
        <begin position="123"/>
        <end position="145"/>
    </location>
</feature>
<dbReference type="PANTHER" id="PTHR32305">
    <property type="match status" value="1"/>
</dbReference>
<dbReference type="RefSeq" id="WP_240510883.1">
    <property type="nucleotide sequence ID" value="NZ_MSSW01000017.1"/>
</dbReference>
<dbReference type="Proteomes" id="UP000256405">
    <property type="component" value="Unassembled WGS sequence"/>
</dbReference>